<comment type="cofactor">
    <cofactor evidence="2">
        <name>Zn(2+)</name>
        <dbReference type="ChEBI" id="CHEBI:29105"/>
    </cofactor>
</comment>
<keyword evidence="8" id="KW-0479">Metal-binding</keyword>
<evidence type="ECO:0000256" key="4">
    <source>
        <dbReference type="ARBA" id="ARBA00012564"/>
    </source>
</evidence>
<dbReference type="Pfam" id="PF17900">
    <property type="entry name" value="Peptidase_M1_N"/>
    <property type="match status" value="1"/>
</dbReference>
<dbReference type="Gene3D" id="2.60.40.1730">
    <property type="entry name" value="tricorn interacting facor f3 domain"/>
    <property type="match status" value="1"/>
</dbReference>
<keyword evidence="10" id="KW-0862">Zinc</keyword>
<dbReference type="GO" id="GO:0005737">
    <property type="term" value="C:cytoplasm"/>
    <property type="evidence" value="ECO:0007669"/>
    <property type="project" value="TreeGrafter"/>
</dbReference>
<evidence type="ECO:0000256" key="7">
    <source>
        <dbReference type="ARBA" id="ARBA00022670"/>
    </source>
</evidence>
<evidence type="ECO:0000256" key="9">
    <source>
        <dbReference type="ARBA" id="ARBA00022801"/>
    </source>
</evidence>
<dbReference type="GO" id="GO:0005615">
    <property type="term" value="C:extracellular space"/>
    <property type="evidence" value="ECO:0007669"/>
    <property type="project" value="TreeGrafter"/>
</dbReference>
<evidence type="ECO:0000313" key="14">
    <source>
        <dbReference type="EMBL" id="HFI91720.1"/>
    </source>
</evidence>
<organism evidence="14">
    <name type="scientific">Ignavibacterium album</name>
    <dbReference type="NCBI Taxonomy" id="591197"/>
    <lineage>
        <taxon>Bacteria</taxon>
        <taxon>Pseudomonadati</taxon>
        <taxon>Ignavibacteriota</taxon>
        <taxon>Ignavibacteria</taxon>
        <taxon>Ignavibacteriales</taxon>
        <taxon>Ignavibacteriaceae</taxon>
        <taxon>Ignavibacterium</taxon>
    </lineage>
</organism>
<evidence type="ECO:0000256" key="5">
    <source>
        <dbReference type="ARBA" id="ARBA00015611"/>
    </source>
</evidence>
<dbReference type="EC" id="3.4.11.2" evidence="4"/>
<dbReference type="GO" id="GO:0043171">
    <property type="term" value="P:peptide catabolic process"/>
    <property type="evidence" value="ECO:0007669"/>
    <property type="project" value="TreeGrafter"/>
</dbReference>
<dbReference type="InterPro" id="IPR001930">
    <property type="entry name" value="Peptidase_M1"/>
</dbReference>
<dbReference type="PANTHER" id="PTHR11533">
    <property type="entry name" value="PROTEASE M1 ZINC METALLOPROTEASE"/>
    <property type="match status" value="1"/>
</dbReference>
<dbReference type="Pfam" id="PF01433">
    <property type="entry name" value="Peptidase_M1"/>
    <property type="match status" value="1"/>
</dbReference>
<keyword evidence="9" id="KW-0378">Hydrolase</keyword>
<dbReference type="GO" id="GO:0070006">
    <property type="term" value="F:metalloaminopeptidase activity"/>
    <property type="evidence" value="ECO:0007669"/>
    <property type="project" value="TreeGrafter"/>
</dbReference>
<feature type="domain" description="Aminopeptidase N-like N-terminal" evidence="13">
    <location>
        <begin position="43"/>
        <end position="212"/>
    </location>
</feature>
<dbReference type="AlphaFoldDB" id="A0A7V2ZKQ7"/>
<comment type="caution">
    <text evidence="14">The sequence shown here is derived from an EMBL/GenBank/DDBJ whole genome shotgun (WGS) entry which is preliminary data.</text>
</comment>
<evidence type="ECO:0000259" key="12">
    <source>
        <dbReference type="Pfam" id="PF01433"/>
    </source>
</evidence>
<comment type="catalytic activity">
    <reaction evidence="1">
        <text>Release of an N-terminal amino acid, Xaa-|-Yaa- from a peptide, amide or arylamide. Xaa is preferably Ala, but may be most amino acids including Pro (slow action). When a terminal hydrophobic residue is followed by a prolyl residue, the two may be released as an intact Xaa-Pro dipeptide.</text>
        <dbReference type="EC" id="3.4.11.2"/>
    </reaction>
</comment>
<accession>A0A7V2ZKQ7</accession>
<dbReference type="CDD" id="cd09603">
    <property type="entry name" value="M1_APN_like"/>
    <property type="match status" value="1"/>
</dbReference>
<dbReference type="PANTHER" id="PTHR11533:SF174">
    <property type="entry name" value="PUROMYCIN-SENSITIVE AMINOPEPTIDASE-RELATED"/>
    <property type="match status" value="1"/>
</dbReference>
<evidence type="ECO:0000256" key="1">
    <source>
        <dbReference type="ARBA" id="ARBA00000098"/>
    </source>
</evidence>
<dbReference type="GO" id="GO:0016020">
    <property type="term" value="C:membrane"/>
    <property type="evidence" value="ECO:0007669"/>
    <property type="project" value="TreeGrafter"/>
</dbReference>
<evidence type="ECO:0000256" key="3">
    <source>
        <dbReference type="ARBA" id="ARBA00010136"/>
    </source>
</evidence>
<keyword evidence="7" id="KW-0645">Protease</keyword>
<reference evidence="14" key="1">
    <citation type="journal article" date="2020" name="mSystems">
        <title>Genome- and Community-Level Interaction Insights into Carbon Utilization and Element Cycling Functions of Hydrothermarchaeota in Hydrothermal Sediment.</title>
        <authorList>
            <person name="Zhou Z."/>
            <person name="Liu Y."/>
            <person name="Xu W."/>
            <person name="Pan J."/>
            <person name="Luo Z.H."/>
            <person name="Li M."/>
        </authorList>
    </citation>
    <scope>NUCLEOTIDE SEQUENCE [LARGE SCALE GENOMIC DNA]</scope>
    <source>
        <strain evidence="14">SpSt-479</strain>
    </source>
</reference>
<comment type="similarity">
    <text evidence="3">Belongs to the peptidase M1 family.</text>
</comment>
<proteinExistence type="inferred from homology"/>
<keyword evidence="11" id="KW-0482">Metalloprotease</keyword>
<feature type="domain" description="Peptidase M1 membrane alanine aminopeptidase" evidence="12">
    <location>
        <begin position="256"/>
        <end position="444"/>
    </location>
</feature>
<dbReference type="SUPFAM" id="SSF55486">
    <property type="entry name" value="Metalloproteases ('zincins'), catalytic domain"/>
    <property type="match status" value="1"/>
</dbReference>
<dbReference type="GO" id="GO:0042277">
    <property type="term" value="F:peptide binding"/>
    <property type="evidence" value="ECO:0007669"/>
    <property type="project" value="TreeGrafter"/>
</dbReference>
<dbReference type="InterPro" id="IPR014782">
    <property type="entry name" value="Peptidase_M1_dom"/>
</dbReference>
<evidence type="ECO:0000259" key="13">
    <source>
        <dbReference type="Pfam" id="PF17900"/>
    </source>
</evidence>
<dbReference type="GO" id="GO:0008270">
    <property type="term" value="F:zinc ion binding"/>
    <property type="evidence" value="ECO:0007669"/>
    <property type="project" value="InterPro"/>
</dbReference>
<evidence type="ECO:0000256" key="11">
    <source>
        <dbReference type="ARBA" id="ARBA00023049"/>
    </source>
</evidence>
<evidence type="ECO:0000256" key="6">
    <source>
        <dbReference type="ARBA" id="ARBA00022438"/>
    </source>
</evidence>
<dbReference type="EMBL" id="DSUJ01000008">
    <property type="protein sequence ID" value="HFI91720.1"/>
    <property type="molecule type" value="Genomic_DNA"/>
</dbReference>
<dbReference type="InterPro" id="IPR050344">
    <property type="entry name" value="Peptidase_M1_aminopeptidases"/>
</dbReference>
<evidence type="ECO:0000256" key="2">
    <source>
        <dbReference type="ARBA" id="ARBA00001947"/>
    </source>
</evidence>
<dbReference type="InterPro" id="IPR045357">
    <property type="entry name" value="Aminopeptidase_N-like_N"/>
</dbReference>
<dbReference type="Gene3D" id="1.10.390.10">
    <property type="entry name" value="Neutral Protease Domain 2"/>
    <property type="match status" value="1"/>
</dbReference>
<dbReference type="GO" id="GO:0006508">
    <property type="term" value="P:proteolysis"/>
    <property type="evidence" value="ECO:0007669"/>
    <property type="project" value="UniProtKB-KW"/>
</dbReference>
<name>A0A7V2ZKQ7_9BACT</name>
<evidence type="ECO:0000256" key="10">
    <source>
        <dbReference type="ARBA" id="ARBA00022833"/>
    </source>
</evidence>
<dbReference type="SUPFAM" id="SSF63737">
    <property type="entry name" value="Leukotriene A4 hydrolase N-terminal domain"/>
    <property type="match status" value="1"/>
</dbReference>
<gene>
    <name evidence="14" type="ORF">ENS31_09380</name>
</gene>
<dbReference type="InterPro" id="IPR027268">
    <property type="entry name" value="Peptidase_M4/M1_CTD_sf"/>
</dbReference>
<evidence type="ECO:0000256" key="8">
    <source>
        <dbReference type="ARBA" id="ARBA00022723"/>
    </source>
</evidence>
<sequence>MFFISHFLQLCFLFITLILNPISMDGISAGYVSKSQKNIDILHYHLRIDLDSEQKNINGEMKITAFKLNHEQKELELHFYGNMKIQRIDSETGQLNFQHYKNLLSIDISDIKKDTIELTITYTGSPKRSGFNGLVFGEINRVPLIYNISEPNYAPSWFPCDDDPEDKALIDIEITNDSSFVSVSNGRLAGIYNADNKRTYHWKSNYPISTYLIAIYSSKYISFTETYKSISGKELPLEFYVLPNHLNEAKKDFAEHKDMLKAFENLFGEYPFVEDKYGVAEFLWNFGAMENQTITGIGYNFISGRNFARDILAHELAHHWWGNAVGPKSWKDIWLNEGFASYSEALFLEYKFGKTSLQAAMRSKFSENFRGALYSPANLFSETVYDKGAWVLHMLRNEIGDTNFFSSLRRYYERFRYSNASVEDFKSVCESVSKVSLDNFFDDWIYSDNGIIECEYSFNNDAELKSVTINQISEKFNDFHFNLDIKINYFDGTSEIKTLRIEKVKNIFELNTSKKVKEIIPDPDGKLLAIFVKEGEQQ</sequence>
<keyword evidence="6" id="KW-0031">Aminopeptidase</keyword>
<protein>
    <recommendedName>
        <fullName evidence="5">Aminopeptidase N</fullName>
        <ecNumber evidence="4">3.4.11.2</ecNumber>
    </recommendedName>
</protein>
<dbReference type="GO" id="GO:0016285">
    <property type="term" value="F:alanyl aminopeptidase activity"/>
    <property type="evidence" value="ECO:0007669"/>
    <property type="project" value="UniProtKB-EC"/>
</dbReference>
<dbReference type="PRINTS" id="PR00756">
    <property type="entry name" value="ALADIPTASE"/>
</dbReference>
<dbReference type="InterPro" id="IPR042097">
    <property type="entry name" value="Aminopeptidase_N-like_N_sf"/>
</dbReference>